<feature type="domain" description="PASTA" evidence="2">
    <location>
        <begin position="248"/>
        <end position="315"/>
    </location>
</feature>
<feature type="chain" id="PRO_5025495577" description="PASTA domain-containing protein" evidence="1">
    <location>
        <begin position="21"/>
        <end position="686"/>
    </location>
</feature>
<organism evidence="3 4">
    <name type="scientific">Pontiella desulfatans</name>
    <dbReference type="NCBI Taxonomy" id="2750659"/>
    <lineage>
        <taxon>Bacteria</taxon>
        <taxon>Pseudomonadati</taxon>
        <taxon>Kiritimatiellota</taxon>
        <taxon>Kiritimatiellia</taxon>
        <taxon>Kiritimatiellales</taxon>
        <taxon>Pontiellaceae</taxon>
        <taxon>Pontiella</taxon>
    </lineage>
</organism>
<evidence type="ECO:0000313" key="4">
    <source>
        <dbReference type="Proteomes" id="UP000366872"/>
    </source>
</evidence>
<protein>
    <recommendedName>
        <fullName evidence="2">PASTA domain-containing protein</fullName>
    </recommendedName>
</protein>
<proteinExistence type="predicted"/>
<sequence length="686" mass="71941">MRRTGTCLVVFSLIAGAAMGADLRYKSNGDWFDTTNSTANANGWQTTGALPGTNDQARLNWGGNTVTLTNVAPAVKNFMAGVNENGNLTINDGGVLSAVSWSSVGNNGGGVGTLTVNDGGLADFTSHLWVGFQNPSTGYVTINDGGVVKIAGMLGAGWNGGVGYITVNKGGLLDLQQLHSGGDSFKNGSWLNIVSTGQVKLPGDFTDTINVYTNDAIRGNGVAGNIQLNYETELSTNGVDTITNSTIIVAVASVPDVVGTTLEAATVAINDLGYTLGTITTGYVYGVISGSVLSQTPAPGSSLGSGSPINVEIQEAFLPQPDPLTVDWNSGPSPADWFGASNWKSNGVPNTGIVPFKETQNFKTRTFNDRELILTNFAAVSWLVQGDGGTTNGNVITVGDGGHMVAGGSSLGSSTWTAIGYSVKSTVNVLSGGIFETKNRVLFGWGAGAASSTNYTCAINVDGGTFICNGWMTLGSKDKEVWAEVTVDNGGVFNIERFNYTDRVTNGVINMIEGTMIMDGSRSNEFVNLIDAGTIQIASGANYVIDKDVSNEGKTTLTVFLPGYASWAGLWGEDIGDENNDHDSDGANNLYEYALNGNPIDDQNPGQEPVFVKNGGVFEYTHLFRNDDTNLVYTVQTRQSLVIGDWLDVGSTIGGTNVTGGDYNVLTNIISTVEDAAFIRLKVENP</sequence>
<evidence type="ECO:0000313" key="3">
    <source>
        <dbReference type="EMBL" id="VGO12810.1"/>
    </source>
</evidence>
<accession>A0A6C2TYP8</accession>
<dbReference type="RefSeq" id="WP_136078440.1">
    <property type="nucleotide sequence ID" value="NZ_CAAHFG010000001.1"/>
</dbReference>
<dbReference type="CDD" id="cd06577">
    <property type="entry name" value="PASTA_pknB"/>
    <property type="match status" value="1"/>
</dbReference>
<name>A0A6C2TYP8_PONDE</name>
<dbReference type="Pfam" id="PF03793">
    <property type="entry name" value="PASTA"/>
    <property type="match status" value="1"/>
</dbReference>
<keyword evidence="1" id="KW-0732">Signal</keyword>
<reference evidence="3 4" key="1">
    <citation type="submission" date="2019-04" db="EMBL/GenBank/DDBJ databases">
        <authorList>
            <person name="Van Vliet M D."/>
        </authorList>
    </citation>
    <scope>NUCLEOTIDE SEQUENCE [LARGE SCALE GENOMIC DNA]</scope>
    <source>
        <strain evidence="3 4">F1</strain>
    </source>
</reference>
<dbReference type="EMBL" id="CAAHFG010000001">
    <property type="protein sequence ID" value="VGO12810.1"/>
    <property type="molecule type" value="Genomic_DNA"/>
</dbReference>
<dbReference type="PROSITE" id="PS51178">
    <property type="entry name" value="PASTA"/>
    <property type="match status" value="1"/>
</dbReference>
<evidence type="ECO:0000256" key="1">
    <source>
        <dbReference type="SAM" id="SignalP"/>
    </source>
</evidence>
<dbReference type="AlphaFoldDB" id="A0A6C2TYP8"/>
<dbReference type="Gene3D" id="3.30.10.20">
    <property type="match status" value="1"/>
</dbReference>
<dbReference type="InterPro" id="IPR005543">
    <property type="entry name" value="PASTA_dom"/>
</dbReference>
<evidence type="ECO:0000259" key="2">
    <source>
        <dbReference type="PROSITE" id="PS51178"/>
    </source>
</evidence>
<feature type="signal peptide" evidence="1">
    <location>
        <begin position="1"/>
        <end position="20"/>
    </location>
</feature>
<keyword evidence="4" id="KW-1185">Reference proteome</keyword>
<dbReference type="Proteomes" id="UP000366872">
    <property type="component" value="Unassembled WGS sequence"/>
</dbReference>
<gene>
    <name evidence="3" type="ORF">PDESU_01364</name>
</gene>